<keyword evidence="8" id="KW-1185">Reference proteome</keyword>
<name>A0A3D9ZP86_9ACTN</name>
<evidence type="ECO:0000313" key="7">
    <source>
        <dbReference type="EMBL" id="REF98434.1"/>
    </source>
</evidence>
<dbReference type="InterPro" id="IPR002328">
    <property type="entry name" value="ADH_Zn_CS"/>
</dbReference>
<keyword evidence="4" id="KW-0560">Oxidoreductase</keyword>
<dbReference type="PROSITE" id="PS00059">
    <property type="entry name" value="ADH_ZINC"/>
    <property type="match status" value="1"/>
</dbReference>
<reference evidence="7 8" key="1">
    <citation type="submission" date="2018-08" db="EMBL/GenBank/DDBJ databases">
        <title>Sequencing the genomes of 1000 actinobacteria strains.</title>
        <authorList>
            <person name="Klenk H.-P."/>
        </authorList>
    </citation>
    <scope>NUCLEOTIDE SEQUENCE [LARGE SCALE GENOMIC DNA]</scope>
    <source>
        <strain evidence="7 8">DSM 44099</strain>
    </source>
</reference>
<dbReference type="InterPro" id="IPR013154">
    <property type="entry name" value="ADH-like_N"/>
</dbReference>
<dbReference type="InterPro" id="IPR013149">
    <property type="entry name" value="ADH-like_C"/>
</dbReference>
<dbReference type="Pfam" id="PF00107">
    <property type="entry name" value="ADH_zinc_N"/>
    <property type="match status" value="1"/>
</dbReference>
<keyword evidence="3 5" id="KW-0862">Zinc</keyword>
<dbReference type="Proteomes" id="UP000256913">
    <property type="component" value="Unassembled WGS sequence"/>
</dbReference>
<comment type="caution">
    <text evidence="7">The sequence shown here is derived from an EMBL/GenBank/DDBJ whole genome shotgun (WGS) entry which is preliminary data.</text>
</comment>
<dbReference type="InterPro" id="IPR011032">
    <property type="entry name" value="GroES-like_sf"/>
</dbReference>
<evidence type="ECO:0000313" key="8">
    <source>
        <dbReference type="Proteomes" id="UP000256913"/>
    </source>
</evidence>
<evidence type="ECO:0000256" key="1">
    <source>
        <dbReference type="ARBA" id="ARBA00001947"/>
    </source>
</evidence>
<comment type="cofactor">
    <cofactor evidence="1 5">
        <name>Zn(2+)</name>
        <dbReference type="ChEBI" id="CHEBI:29105"/>
    </cofactor>
</comment>
<dbReference type="PANTHER" id="PTHR43401">
    <property type="entry name" value="L-THREONINE 3-DEHYDROGENASE"/>
    <property type="match status" value="1"/>
</dbReference>
<keyword evidence="2 5" id="KW-0479">Metal-binding</keyword>
<protein>
    <submittedName>
        <fullName evidence="7">Threonine dehydrogenase-like Zn-dependent dehydrogenase</fullName>
    </submittedName>
</protein>
<organism evidence="7 8">
    <name type="scientific">Asanoa ferruginea</name>
    <dbReference type="NCBI Taxonomy" id="53367"/>
    <lineage>
        <taxon>Bacteria</taxon>
        <taxon>Bacillati</taxon>
        <taxon>Actinomycetota</taxon>
        <taxon>Actinomycetes</taxon>
        <taxon>Micromonosporales</taxon>
        <taxon>Micromonosporaceae</taxon>
        <taxon>Asanoa</taxon>
    </lineage>
</organism>
<gene>
    <name evidence="7" type="ORF">DFJ67_4452</name>
</gene>
<dbReference type="InterPro" id="IPR020843">
    <property type="entry name" value="ER"/>
</dbReference>
<proteinExistence type="inferred from homology"/>
<comment type="similarity">
    <text evidence="5">Belongs to the zinc-containing alcohol dehydrogenase family.</text>
</comment>
<dbReference type="RefSeq" id="WP_170215929.1">
    <property type="nucleotide sequence ID" value="NZ_BONB01000070.1"/>
</dbReference>
<dbReference type="InterPro" id="IPR036291">
    <property type="entry name" value="NAD(P)-bd_dom_sf"/>
</dbReference>
<dbReference type="Gene3D" id="3.90.180.10">
    <property type="entry name" value="Medium-chain alcohol dehydrogenases, catalytic domain"/>
    <property type="match status" value="2"/>
</dbReference>
<dbReference type="PANTHER" id="PTHR43401:SF2">
    <property type="entry name" value="L-THREONINE 3-DEHYDROGENASE"/>
    <property type="match status" value="1"/>
</dbReference>
<dbReference type="Gene3D" id="3.40.50.720">
    <property type="entry name" value="NAD(P)-binding Rossmann-like Domain"/>
    <property type="match status" value="1"/>
</dbReference>
<dbReference type="Pfam" id="PF08240">
    <property type="entry name" value="ADH_N"/>
    <property type="match status" value="1"/>
</dbReference>
<dbReference type="InterPro" id="IPR050129">
    <property type="entry name" value="Zn_alcohol_dh"/>
</dbReference>
<dbReference type="EMBL" id="QUMQ01000001">
    <property type="protein sequence ID" value="REF98434.1"/>
    <property type="molecule type" value="Genomic_DNA"/>
</dbReference>
<evidence type="ECO:0000256" key="2">
    <source>
        <dbReference type="ARBA" id="ARBA00022723"/>
    </source>
</evidence>
<dbReference type="SMART" id="SM00829">
    <property type="entry name" value="PKS_ER"/>
    <property type="match status" value="1"/>
</dbReference>
<dbReference type="SUPFAM" id="SSF51735">
    <property type="entry name" value="NAD(P)-binding Rossmann-fold domains"/>
    <property type="match status" value="1"/>
</dbReference>
<dbReference type="GO" id="GO:0016491">
    <property type="term" value="F:oxidoreductase activity"/>
    <property type="evidence" value="ECO:0007669"/>
    <property type="project" value="UniProtKB-KW"/>
</dbReference>
<feature type="domain" description="Enoyl reductase (ER)" evidence="6">
    <location>
        <begin position="10"/>
        <end position="311"/>
    </location>
</feature>
<sequence>MRIAVLTGPGRFEIEEVDRPVPAPDEVLVRVAACGVCSSEHAAFAGDGGDYPRSIGHEVSGTVVEVGPSVTGLAAGDPVGCWVTSHGFAEYVAVQGAYCVPAGDVPLDEALAEPLACAVNAVEEADVRLGDDVVLIGAGFMGNLVQSLVALRGARQLIVADTRPDALARAATLGATRVVDVRSESLTEVVAAATGGRGADLTFEATGSQAALDVVGQTTRMSGKVVLVGYHQGEPRRIDLAHWNWMAFGIVNAHYRDIAVIMRGMEVGMRLLVAGRLSLAPLVSHRFPLERIGAAFETARAKPDGFVKAVVTM</sequence>
<evidence type="ECO:0000256" key="3">
    <source>
        <dbReference type="ARBA" id="ARBA00022833"/>
    </source>
</evidence>
<evidence type="ECO:0000256" key="5">
    <source>
        <dbReference type="RuleBase" id="RU361277"/>
    </source>
</evidence>
<dbReference type="AlphaFoldDB" id="A0A3D9ZP86"/>
<dbReference type="GO" id="GO:0008270">
    <property type="term" value="F:zinc ion binding"/>
    <property type="evidence" value="ECO:0007669"/>
    <property type="project" value="InterPro"/>
</dbReference>
<evidence type="ECO:0000256" key="4">
    <source>
        <dbReference type="ARBA" id="ARBA00023002"/>
    </source>
</evidence>
<evidence type="ECO:0000259" key="6">
    <source>
        <dbReference type="SMART" id="SM00829"/>
    </source>
</evidence>
<dbReference type="SUPFAM" id="SSF50129">
    <property type="entry name" value="GroES-like"/>
    <property type="match status" value="1"/>
</dbReference>
<accession>A0A3D9ZP86</accession>